<keyword evidence="3" id="KW-1185">Reference proteome</keyword>
<dbReference type="SUPFAM" id="SSF110087">
    <property type="entry name" value="DR1885-like metal-binding protein"/>
    <property type="match status" value="1"/>
</dbReference>
<feature type="chain" id="PRO_5047522038" description="Copper chaperone PCu(A)C" evidence="1">
    <location>
        <begin position="31"/>
        <end position="180"/>
    </location>
</feature>
<dbReference type="InterPro" id="IPR007410">
    <property type="entry name" value="LpqE-like"/>
</dbReference>
<comment type="caution">
    <text evidence="2">The sequence shown here is derived from an EMBL/GenBank/DDBJ whole genome shotgun (WGS) entry which is preliminary data.</text>
</comment>
<reference evidence="2" key="1">
    <citation type="submission" date="2021-05" db="EMBL/GenBank/DDBJ databases">
        <authorList>
            <person name="Tanabe Y."/>
        </authorList>
    </citation>
    <scope>NUCLEOTIDE SEQUENCE</scope>
    <source>
        <strain evidence="2">BOTRYCO-1</strain>
    </source>
</reference>
<dbReference type="PANTHER" id="PTHR36302:SF1">
    <property type="entry name" value="COPPER CHAPERONE PCU(A)C"/>
    <property type="match status" value="1"/>
</dbReference>
<dbReference type="InterPro" id="IPR036182">
    <property type="entry name" value="PCuAC_sf"/>
</dbReference>
<dbReference type="RefSeq" id="WP_284358518.1">
    <property type="nucleotide sequence ID" value="NZ_BPFZ01000001.1"/>
</dbReference>
<proteinExistence type="predicted"/>
<feature type="signal peptide" evidence="1">
    <location>
        <begin position="1"/>
        <end position="30"/>
    </location>
</feature>
<accession>A0ABQ4PSU6</accession>
<dbReference type="PANTHER" id="PTHR36302">
    <property type="entry name" value="BLR7088 PROTEIN"/>
    <property type="match status" value="1"/>
</dbReference>
<dbReference type="InterPro" id="IPR058248">
    <property type="entry name" value="Lxx211020-like"/>
</dbReference>
<protein>
    <recommendedName>
        <fullName evidence="4">Copper chaperone PCu(A)C</fullName>
    </recommendedName>
</protein>
<name>A0ABQ4PSU6_9PROT</name>
<evidence type="ECO:0000256" key="1">
    <source>
        <dbReference type="SAM" id="SignalP"/>
    </source>
</evidence>
<reference evidence="2" key="2">
    <citation type="journal article" date="2023" name="ISME Commun">
        <title>Characterization of a bloom-associated alphaproteobacterial lineage, 'Candidatus Phycosocius': insights into freshwater algal-bacterial interactions.</title>
        <authorList>
            <person name="Tanabe Y."/>
            <person name="Yamaguchi H."/>
            <person name="Yoshida M."/>
            <person name="Kai A."/>
            <person name="Okazaki Y."/>
        </authorList>
    </citation>
    <scope>NUCLEOTIDE SEQUENCE</scope>
    <source>
        <strain evidence="2">BOTRYCO-1</strain>
    </source>
</reference>
<evidence type="ECO:0000313" key="3">
    <source>
        <dbReference type="Proteomes" id="UP001161064"/>
    </source>
</evidence>
<dbReference type="Gene3D" id="2.60.40.1890">
    <property type="entry name" value="PCu(A)C copper chaperone"/>
    <property type="match status" value="1"/>
</dbReference>
<evidence type="ECO:0008006" key="4">
    <source>
        <dbReference type="Google" id="ProtNLM"/>
    </source>
</evidence>
<sequence>MRLCSRRSLPAFLAAPLLVGLTLFAGCGQAATPPAPLAPVAKVSGVDISEPRLRLPPNGRDVTAGYLTLTNTSDKPQKLVAATSPNAQRVELHAHLKGPDGMAQMRQVKEVVIPARSTVVLAPGGLHLMVFGLRAPLKVGDQVPVELTFEPKQIVRFNLPVVTNPKNGSEETMNTSEHQH</sequence>
<keyword evidence="1" id="KW-0732">Signal</keyword>
<dbReference type="Pfam" id="PF04314">
    <property type="entry name" value="PCuAC"/>
    <property type="match status" value="1"/>
</dbReference>
<dbReference type="Proteomes" id="UP001161064">
    <property type="component" value="Unassembled WGS sequence"/>
</dbReference>
<dbReference type="PROSITE" id="PS51257">
    <property type="entry name" value="PROKAR_LIPOPROTEIN"/>
    <property type="match status" value="1"/>
</dbReference>
<organism evidence="2 3">
    <name type="scientific">Candidatus Phycosocius spiralis</name>
    <dbReference type="NCBI Taxonomy" id="2815099"/>
    <lineage>
        <taxon>Bacteria</taxon>
        <taxon>Pseudomonadati</taxon>
        <taxon>Pseudomonadota</taxon>
        <taxon>Alphaproteobacteria</taxon>
        <taxon>Caulobacterales</taxon>
        <taxon>Caulobacterales incertae sedis</taxon>
        <taxon>Candidatus Phycosocius</taxon>
    </lineage>
</organism>
<evidence type="ECO:0000313" key="2">
    <source>
        <dbReference type="EMBL" id="GIU66051.1"/>
    </source>
</evidence>
<gene>
    <name evidence="2" type="ORF">PsB1_0205</name>
</gene>
<dbReference type="EMBL" id="BPFZ01000001">
    <property type="protein sequence ID" value="GIU66051.1"/>
    <property type="molecule type" value="Genomic_DNA"/>
</dbReference>